<dbReference type="EMBL" id="JBHLTS010000004">
    <property type="protein sequence ID" value="MFC0513265.1"/>
    <property type="molecule type" value="Genomic_DNA"/>
</dbReference>
<dbReference type="RefSeq" id="WP_377021137.1">
    <property type="nucleotide sequence ID" value="NZ_JBHLTS010000004.1"/>
</dbReference>
<evidence type="ECO:0000313" key="1">
    <source>
        <dbReference type="EMBL" id="MFC0513265.1"/>
    </source>
</evidence>
<name>A0ABV6L0S0_9SPHI</name>
<sequence length="131" mass="15501">MKLTGFILEHDEYAVDGFYFEEMSGGNIIDAELLSKIINYLENGRFIYGWMNYERDWLSKESLCPNSYYTDGVWFWPGYYTEYLKKYPGMRIRKSFVDHMAANDFINNGKGLSKAIINKFEQDLTDKLKPR</sequence>
<evidence type="ECO:0000313" key="2">
    <source>
        <dbReference type="Proteomes" id="UP001589828"/>
    </source>
</evidence>
<dbReference type="Proteomes" id="UP001589828">
    <property type="component" value="Unassembled WGS sequence"/>
</dbReference>
<keyword evidence="2" id="KW-1185">Reference proteome</keyword>
<organism evidence="1 2">
    <name type="scientific">Mucilaginibacter angelicae</name>
    <dbReference type="NCBI Taxonomy" id="869718"/>
    <lineage>
        <taxon>Bacteria</taxon>
        <taxon>Pseudomonadati</taxon>
        <taxon>Bacteroidota</taxon>
        <taxon>Sphingobacteriia</taxon>
        <taxon>Sphingobacteriales</taxon>
        <taxon>Sphingobacteriaceae</taxon>
        <taxon>Mucilaginibacter</taxon>
    </lineage>
</organism>
<accession>A0ABV6L0S0</accession>
<proteinExistence type="predicted"/>
<protein>
    <submittedName>
        <fullName evidence="1">Uncharacterized protein</fullName>
    </submittedName>
</protein>
<comment type="caution">
    <text evidence="1">The sequence shown here is derived from an EMBL/GenBank/DDBJ whole genome shotgun (WGS) entry which is preliminary data.</text>
</comment>
<gene>
    <name evidence="1" type="ORF">ACFFGT_03600</name>
</gene>
<reference evidence="1 2" key="1">
    <citation type="submission" date="2024-09" db="EMBL/GenBank/DDBJ databases">
        <authorList>
            <person name="Sun Q."/>
            <person name="Mori K."/>
        </authorList>
    </citation>
    <scope>NUCLEOTIDE SEQUENCE [LARGE SCALE GENOMIC DNA]</scope>
    <source>
        <strain evidence="1 2">NCAIM B.02415</strain>
    </source>
</reference>